<dbReference type="InterPro" id="IPR027417">
    <property type="entry name" value="P-loop_NTPase"/>
</dbReference>
<dbReference type="EMBL" id="FMYU01000001">
    <property type="protein sequence ID" value="SDB97479.1"/>
    <property type="molecule type" value="Genomic_DNA"/>
</dbReference>
<dbReference type="PROSITE" id="PS50110">
    <property type="entry name" value="RESPONSE_REGULATORY"/>
    <property type="match status" value="1"/>
</dbReference>
<dbReference type="OrthoDB" id="9763792at2"/>
<evidence type="ECO:0000256" key="1">
    <source>
        <dbReference type="ARBA" id="ARBA00004496"/>
    </source>
</evidence>
<dbReference type="PROSITE" id="PS00688">
    <property type="entry name" value="SIGMA54_INTERACT_3"/>
    <property type="match status" value="1"/>
</dbReference>
<keyword evidence="8" id="KW-0238">DNA-binding</keyword>
<dbReference type="PROSITE" id="PS50045">
    <property type="entry name" value="SIGMA54_INTERACT_4"/>
    <property type="match status" value="1"/>
</dbReference>
<evidence type="ECO:0000256" key="5">
    <source>
        <dbReference type="ARBA" id="ARBA00022840"/>
    </source>
</evidence>
<dbReference type="PROSITE" id="PS00675">
    <property type="entry name" value="SIGMA54_INTERACT_1"/>
    <property type="match status" value="1"/>
</dbReference>
<dbReference type="Gene3D" id="3.40.50.2300">
    <property type="match status" value="1"/>
</dbReference>
<dbReference type="Pfam" id="PF25601">
    <property type="entry name" value="AAA_lid_14"/>
    <property type="match status" value="1"/>
</dbReference>
<dbReference type="InterPro" id="IPR001789">
    <property type="entry name" value="Sig_transdc_resp-reg_receiver"/>
</dbReference>
<evidence type="ECO:0000259" key="12">
    <source>
        <dbReference type="PROSITE" id="PS50045"/>
    </source>
</evidence>
<evidence type="ECO:0000256" key="2">
    <source>
        <dbReference type="ARBA" id="ARBA00022490"/>
    </source>
</evidence>
<dbReference type="InterPro" id="IPR025944">
    <property type="entry name" value="Sigma_54_int_dom_CS"/>
</dbReference>
<comment type="subcellular location">
    <subcellularLocation>
        <location evidence="1">Cytoplasm</location>
    </subcellularLocation>
</comment>
<keyword evidence="6" id="KW-0902">Two-component regulatory system</keyword>
<keyword evidence="5" id="KW-0067">ATP-binding</keyword>
<keyword evidence="10" id="KW-0804">Transcription</keyword>
<evidence type="ECO:0000256" key="10">
    <source>
        <dbReference type="ARBA" id="ARBA00023163"/>
    </source>
</evidence>
<dbReference type="InterPro" id="IPR025662">
    <property type="entry name" value="Sigma_54_int_dom_ATP-bd_1"/>
</dbReference>
<evidence type="ECO:0000256" key="6">
    <source>
        <dbReference type="ARBA" id="ARBA00023012"/>
    </source>
</evidence>
<feature type="domain" description="Sigma-54 factor interaction" evidence="12">
    <location>
        <begin position="133"/>
        <end position="362"/>
    </location>
</feature>
<keyword evidence="3 11" id="KW-0597">Phosphoprotein</keyword>
<dbReference type="SUPFAM" id="SSF52540">
    <property type="entry name" value="P-loop containing nucleoside triphosphate hydrolases"/>
    <property type="match status" value="1"/>
</dbReference>
<evidence type="ECO:0000313" key="14">
    <source>
        <dbReference type="EMBL" id="SDB97479.1"/>
    </source>
</evidence>
<keyword evidence="4" id="KW-0547">Nucleotide-binding</keyword>
<sequence>MKVLIVDDDEQLRIALFSTLKHLGHECILAQNAKEALNILRKESFDLILSDLKMPKVDGIDLLKQIKQNNINTPFVIMTAFGTIETAVLAIKLGAFDFIVKPFSRETIEKIISLSSNCLKFDCTNKTTYDGDYVFKSEKMQKILQLIKKVANTDATVLLSGETGTGKEVVAKLIHASSNRSKQPFISVNCASIPSNLLESELFGYEKGAFSGAIKTYKGKFEQANGGTLLLDEISEMPLELQAKLLRVLQEKVVDKLGSTESVKIDVRIICTTNRNLAEQVKNGSFREDLFYRINVFPIFLSPLRERREDIPDLINFFIKKYSNKFKKNINGISNNALEILLNYNWPGNVRELENTIERAIILSKGALIDKEDIFLHGIWNNFC</sequence>
<dbReference type="FunFam" id="3.40.50.300:FF:000006">
    <property type="entry name" value="DNA-binding transcriptional regulator NtrC"/>
    <property type="match status" value="1"/>
</dbReference>
<dbReference type="GO" id="GO:0003677">
    <property type="term" value="F:DNA binding"/>
    <property type="evidence" value="ECO:0007669"/>
    <property type="project" value="UniProtKB-KW"/>
</dbReference>
<organism evidence="14 15">
    <name type="scientific">Desulfurella multipotens</name>
    <dbReference type="NCBI Taxonomy" id="79269"/>
    <lineage>
        <taxon>Bacteria</taxon>
        <taxon>Pseudomonadati</taxon>
        <taxon>Campylobacterota</taxon>
        <taxon>Desulfurellia</taxon>
        <taxon>Desulfurellales</taxon>
        <taxon>Desulfurellaceae</taxon>
        <taxon>Desulfurella</taxon>
    </lineage>
</organism>
<dbReference type="Gene3D" id="1.10.8.60">
    <property type="match status" value="1"/>
</dbReference>
<evidence type="ECO:0000256" key="7">
    <source>
        <dbReference type="ARBA" id="ARBA00023015"/>
    </source>
</evidence>
<dbReference type="PROSITE" id="PS00676">
    <property type="entry name" value="SIGMA54_INTERACT_2"/>
    <property type="match status" value="1"/>
</dbReference>
<dbReference type="GO" id="GO:0005737">
    <property type="term" value="C:cytoplasm"/>
    <property type="evidence" value="ECO:0007669"/>
    <property type="project" value="UniProtKB-SubCell"/>
</dbReference>
<evidence type="ECO:0000256" key="3">
    <source>
        <dbReference type="ARBA" id="ARBA00022553"/>
    </source>
</evidence>
<dbReference type="InterPro" id="IPR011006">
    <property type="entry name" value="CheY-like_superfamily"/>
</dbReference>
<dbReference type="FunFam" id="3.40.50.2300:FF:000018">
    <property type="entry name" value="DNA-binding transcriptional regulator NtrC"/>
    <property type="match status" value="1"/>
</dbReference>
<dbReference type="GO" id="GO:0006355">
    <property type="term" value="P:regulation of DNA-templated transcription"/>
    <property type="evidence" value="ECO:0007669"/>
    <property type="project" value="InterPro"/>
</dbReference>
<dbReference type="Pfam" id="PF00158">
    <property type="entry name" value="Sigma54_activat"/>
    <property type="match status" value="1"/>
</dbReference>
<keyword evidence="9" id="KW-0010">Activator</keyword>
<dbReference type="Proteomes" id="UP000199411">
    <property type="component" value="Unassembled WGS sequence"/>
</dbReference>
<dbReference type="GO" id="GO:0005524">
    <property type="term" value="F:ATP binding"/>
    <property type="evidence" value="ECO:0007669"/>
    <property type="project" value="UniProtKB-KW"/>
</dbReference>
<dbReference type="PANTHER" id="PTHR32071">
    <property type="entry name" value="TRANSCRIPTIONAL REGULATORY PROTEIN"/>
    <property type="match status" value="1"/>
</dbReference>
<dbReference type="SMART" id="SM00382">
    <property type="entry name" value="AAA"/>
    <property type="match status" value="1"/>
</dbReference>
<keyword evidence="2" id="KW-0963">Cytoplasm</keyword>
<dbReference type="Pfam" id="PF00072">
    <property type="entry name" value="Response_reg"/>
    <property type="match status" value="1"/>
</dbReference>
<dbReference type="SMART" id="SM00448">
    <property type="entry name" value="REC"/>
    <property type="match status" value="1"/>
</dbReference>
<dbReference type="SUPFAM" id="SSF52172">
    <property type="entry name" value="CheY-like"/>
    <property type="match status" value="1"/>
</dbReference>
<dbReference type="InterPro" id="IPR025943">
    <property type="entry name" value="Sigma_54_int_dom_ATP-bd_2"/>
</dbReference>
<dbReference type="InterPro" id="IPR002078">
    <property type="entry name" value="Sigma_54_int"/>
</dbReference>
<name>A0A1G6HT65_9BACT</name>
<feature type="modified residue" description="4-aspartylphosphate" evidence="11">
    <location>
        <position position="51"/>
    </location>
</feature>
<protein>
    <submittedName>
        <fullName evidence="14">Two-component system, response regulator FlrC</fullName>
    </submittedName>
</protein>
<dbReference type="InterPro" id="IPR058031">
    <property type="entry name" value="AAA_lid_NorR"/>
</dbReference>
<dbReference type="CDD" id="cd00009">
    <property type="entry name" value="AAA"/>
    <property type="match status" value="1"/>
</dbReference>
<dbReference type="RefSeq" id="WP_092127412.1">
    <property type="nucleotide sequence ID" value="NZ_FMYU01000001.1"/>
</dbReference>
<dbReference type="Gene3D" id="3.40.50.300">
    <property type="entry name" value="P-loop containing nucleotide triphosphate hydrolases"/>
    <property type="match status" value="1"/>
</dbReference>
<evidence type="ECO:0000256" key="4">
    <source>
        <dbReference type="ARBA" id="ARBA00022741"/>
    </source>
</evidence>
<evidence type="ECO:0000259" key="13">
    <source>
        <dbReference type="PROSITE" id="PS50110"/>
    </source>
</evidence>
<reference evidence="15" key="1">
    <citation type="submission" date="2016-10" db="EMBL/GenBank/DDBJ databases">
        <authorList>
            <person name="Varghese N."/>
            <person name="Submissions S."/>
        </authorList>
    </citation>
    <scope>NUCLEOTIDE SEQUENCE [LARGE SCALE GENOMIC DNA]</scope>
    <source>
        <strain evidence="15">DSM 8415</strain>
    </source>
</reference>
<evidence type="ECO:0000256" key="11">
    <source>
        <dbReference type="PROSITE-ProRule" id="PRU00169"/>
    </source>
</evidence>
<dbReference type="GO" id="GO:0000160">
    <property type="term" value="P:phosphorelay signal transduction system"/>
    <property type="evidence" value="ECO:0007669"/>
    <property type="project" value="UniProtKB-KW"/>
</dbReference>
<evidence type="ECO:0000313" key="15">
    <source>
        <dbReference type="Proteomes" id="UP000199411"/>
    </source>
</evidence>
<keyword evidence="15" id="KW-1185">Reference proteome</keyword>
<accession>A0A1G6HT65</accession>
<dbReference type="FunFam" id="1.10.8.60:FF:000014">
    <property type="entry name" value="DNA-binding transcriptional regulator NtrC"/>
    <property type="match status" value="1"/>
</dbReference>
<feature type="domain" description="Response regulatory" evidence="13">
    <location>
        <begin position="2"/>
        <end position="116"/>
    </location>
</feature>
<dbReference type="InterPro" id="IPR003593">
    <property type="entry name" value="AAA+_ATPase"/>
</dbReference>
<evidence type="ECO:0000256" key="9">
    <source>
        <dbReference type="ARBA" id="ARBA00023159"/>
    </source>
</evidence>
<dbReference type="AlphaFoldDB" id="A0A1G6HT65"/>
<keyword evidence="7" id="KW-0805">Transcription regulation</keyword>
<evidence type="ECO:0000256" key="8">
    <source>
        <dbReference type="ARBA" id="ARBA00023125"/>
    </source>
</evidence>
<proteinExistence type="predicted"/>
<gene>
    <name evidence="14" type="ORF">SAMN05660835_00109</name>
</gene>